<dbReference type="Gene3D" id="2.130.10.10">
    <property type="entry name" value="YVTN repeat-like/Quinoprotein amine dehydrogenase"/>
    <property type="match status" value="1"/>
</dbReference>
<dbReference type="PROSITE" id="PS50294">
    <property type="entry name" value="WD_REPEATS_REGION"/>
    <property type="match status" value="1"/>
</dbReference>
<accession>A0AAW2ZKP1</accession>
<evidence type="ECO:0000313" key="5">
    <source>
        <dbReference type="Proteomes" id="UP001431209"/>
    </source>
</evidence>
<dbReference type="PROSITE" id="PS50082">
    <property type="entry name" value="WD_REPEATS_2"/>
    <property type="match status" value="2"/>
</dbReference>
<dbReference type="SMART" id="SM00320">
    <property type="entry name" value="WD40"/>
    <property type="match status" value="4"/>
</dbReference>
<dbReference type="InterPro" id="IPR001680">
    <property type="entry name" value="WD40_rpt"/>
</dbReference>
<dbReference type="PANTHER" id="PTHR10971">
    <property type="entry name" value="MRNA EXPORT FACTOR AND BUB3"/>
    <property type="match status" value="1"/>
</dbReference>
<evidence type="ECO:0000313" key="4">
    <source>
        <dbReference type="EMBL" id="KAL0490427.1"/>
    </source>
</evidence>
<comment type="caution">
    <text evidence="4">The sequence shown here is derived from an EMBL/GenBank/DDBJ whole genome shotgun (WGS) entry which is preliminary data.</text>
</comment>
<dbReference type="PROSITE" id="PS00678">
    <property type="entry name" value="WD_REPEATS_1"/>
    <property type="match status" value="1"/>
</dbReference>
<gene>
    <name evidence="4" type="ORF">AKO1_009515</name>
</gene>
<feature type="repeat" description="WD" evidence="3">
    <location>
        <begin position="63"/>
        <end position="98"/>
    </location>
</feature>
<dbReference type="SUPFAM" id="SSF50978">
    <property type="entry name" value="WD40 repeat-like"/>
    <property type="match status" value="1"/>
</dbReference>
<keyword evidence="5" id="KW-1185">Reference proteome</keyword>
<evidence type="ECO:0000256" key="3">
    <source>
        <dbReference type="PROSITE-ProRule" id="PRU00221"/>
    </source>
</evidence>
<feature type="repeat" description="WD" evidence="3">
    <location>
        <begin position="213"/>
        <end position="238"/>
    </location>
</feature>
<keyword evidence="1 3" id="KW-0853">WD repeat</keyword>
<dbReference type="AlphaFoldDB" id="A0AAW2ZKP1"/>
<evidence type="ECO:0000256" key="2">
    <source>
        <dbReference type="ARBA" id="ARBA00022737"/>
    </source>
</evidence>
<dbReference type="Proteomes" id="UP001431209">
    <property type="component" value="Unassembled WGS sequence"/>
</dbReference>
<dbReference type="InterPro" id="IPR036322">
    <property type="entry name" value="WD40_repeat_dom_sf"/>
</dbReference>
<evidence type="ECO:0000256" key="1">
    <source>
        <dbReference type="ARBA" id="ARBA00022574"/>
    </source>
</evidence>
<sequence>MATSWDKTVRFYDTAKNILTTQHSHDGAVLDGCFSNDSRQAFSGGLDCTLRSFDLSSQKQTSIGMHEKPIKSICTLPKDPNMILTGGWDGKVKLWDLRCSDQEPIATTTTGKVFTMDTTKDGSKIIVGTSERQVLMFDINNNKFNMLQKRESALKYQTRCIKCSLDGTGYALSSIEGRVAIEYFDPSPQVQELKYAFKCHRGKLNNVEILYPVNTIAYHPIHGTFATGGCDGMVNIWDGASKKRLCQYHKYPTSIAALSFNRDGTLLAIATSYTFEEGQRSEPQDNDIVIRKVLDIDVKPKQIIKQK</sequence>
<dbReference type="Pfam" id="PF00400">
    <property type="entry name" value="WD40"/>
    <property type="match status" value="3"/>
</dbReference>
<proteinExistence type="predicted"/>
<keyword evidence="2" id="KW-0677">Repeat</keyword>
<dbReference type="EMBL" id="JAOPGA020001688">
    <property type="protein sequence ID" value="KAL0490427.1"/>
    <property type="molecule type" value="Genomic_DNA"/>
</dbReference>
<dbReference type="InterPro" id="IPR015943">
    <property type="entry name" value="WD40/YVTN_repeat-like_dom_sf"/>
</dbReference>
<reference evidence="4 5" key="1">
    <citation type="submission" date="2024-03" db="EMBL/GenBank/DDBJ databases">
        <title>The Acrasis kona genome and developmental transcriptomes reveal deep origins of eukaryotic multicellular pathways.</title>
        <authorList>
            <person name="Sheikh S."/>
            <person name="Fu C.-J."/>
            <person name="Brown M.W."/>
            <person name="Baldauf S.L."/>
        </authorList>
    </citation>
    <scope>NUCLEOTIDE SEQUENCE [LARGE SCALE GENOMIC DNA]</scope>
    <source>
        <strain evidence="4 5">ATCC MYA-3509</strain>
    </source>
</reference>
<name>A0AAW2ZKP1_9EUKA</name>
<organism evidence="4 5">
    <name type="scientific">Acrasis kona</name>
    <dbReference type="NCBI Taxonomy" id="1008807"/>
    <lineage>
        <taxon>Eukaryota</taxon>
        <taxon>Discoba</taxon>
        <taxon>Heterolobosea</taxon>
        <taxon>Tetramitia</taxon>
        <taxon>Eutetramitia</taxon>
        <taxon>Acrasidae</taxon>
        <taxon>Acrasis</taxon>
    </lineage>
</organism>
<protein>
    <submittedName>
        <fullName evidence="4">Mitotic checkpoint protein BUB3</fullName>
    </submittedName>
</protein>
<dbReference type="InterPro" id="IPR019775">
    <property type="entry name" value="WD40_repeat_CS"/>
</dbReference>